<keyword evidence="1" id="KW-0479">Metal-binding</keyword>
<evidence type="ECO:0000256" key="1">
    <source>
        <dbReference type="ARBA" id="ARBA00022723"/>
    </source>
</evidence>
<dbReference type="AlphaFoldDB" id="A0AAW2L1N2"/>
<evidence type="ECO:0000256" key="5">
    <source>
        <dbReference type="SAM" id="MobiDB-lite"/>
    </source>
</evidence>
<feature type="domain" description="SWIM-type" evidence="6">
    <location>
        <begin position="27"/>
        <end position="59"/>
    </location>
</feature>
<keyword evidence="3" id="KW-0862">Zinc</keyword>
<dbReference type="EMBL" id="JACGWJ010000026">
    <property type="protein sequence ID" value="KAL0313187.1"/>
    <property type="molecule type" value="Genomic_DNA"/>
</dbReference>
<evidence type="ECO:0000256" key="4">
    <source>
        <dbReference type="PROSITE-ProRule" id="PRU00325"/>
    </source>
</evidence>
<gene>
    <name evidence="7" type="ORF">Sradi_5718000</name>
</gene>
<dbReference type="SMART" id="SM00575">
    <property type="entry name" value="ZnF_PMZ"/>
    <property type="match status" value="1"/>
</dbReference>
<protein>
    <recommendedName>
        <fullName evidence="6">SWIM-type domain-containing protein</fullName>
    </recommendedName>
</protein>
<dbReference type="InterPro" id="IPR007527">
    <property type="entry name" value="Znf_SWIM"/>
</dbReference>
<sequence>MARVLDCFPLKADDYSYEIMCFDSSRLSVDLAKHFCACREWNLTGIPCKHALSTILSKIHDPKDYVHQNYKVETFLRVYGPAIQPVPHLPPNFGRGVGRHPKVRRKEDEELVRKQKKG</sequence>
<proteinExistence type="predicted"/>
<reference evidence="7" key="2">
    <citation type="journal article" date="2024" name="Plant">
        <title>Genomic evolution and insights into agronomic trait innovations of Sesamum species.</title>
        <authorList>
            <person name="Miao H."/>
            <person name="Wang L."/>
            <person name="Qu L."/>
            <person name="Liu H."/>
            <person name="Sun Y."/>
            <person name="Le M."/>
            <person name="Wang Q."/>
            <person name="Wei S."/>
            <person name="Zheng Y."/>
            <person name="Lin W."/>
            <person name="Duan Y."/>
            <person name="Cao H."/>
            <person name="Xiong S."/>
            <person name="Wang X."/>
            <person name="Wei L."/>
            <person name="Li C."/>
            <person name="Ma Q."/>
            <person name="Ju M."/>
            <person name="Zhao R."/>
            <person name="Li G."/>
            <person name="Mu C."/>
            <person name="Tian Q."/>
            <person name="Mei H."/>
            <person name="Zhang T."/>
            <person name="Gao T."/>
            <person name="Zhang H."/>
        </authorList>
    </citation>
    <scope>NUCLEOTIDE SEQUENCE</scope>
    <source>
        <strain evidence="7">G02</strain>
    </source>
</reference>
<evidence type="ECO:0000256" key="2">
    <source>
        <dbReference type="ARBA" id="ARBA00022771"/>
    </source>
</evidence>
<feature type="region of interest" description="Disordered" evidence="5">
    <location>
        <begin position="90"/>
        <end position="118"/>
    </location>
</feature>
<reference evidence="7" key="1">
    <citation type="submission" date="2020-06" db="EMBL/GenBank/DDBJ databases">
        <authorList>
            <person name="Li T."/>
            <person name="Hu X."/>
            <person name="Zhang T."/>
            <person name="Song X."/>
            <person name="Zhang H."/>
            <person name="Dai N."/>
            <person name="Sheng W."/>
            <person name="Hou X."/>
            <person name="Wei L."/>
        </authorList>
    </citation>
    <scope>NUCLEOTIDE SEQUENCE</scope>
    <source>
        <strain evidence="7">G02</strain>
        <tissue evidence="7">Leaf</tissue>
    </source>
</reference>
<dbReference type="InterPro" id="IPR006564">
    <property type="entry name" value="Znf_PMZ"/>
</dbReference>
<dbReference type="PROSITE" id="PS50966">
    <property type="entry name" value="ZF_SWIM"/>
    <property type="match status" value="1"/>
</dbReference>
<dbReference type="PANTHER" id="PTHR31973:SF187">
    <property type="entry name" value="MUTATOR TRANSPOSASE MUDRA PROTEIN"/>
    <property type="match status" value="1"/>
</dbReference>
<comment type="caution">
    <text evidence="7">The sequence shown here is derived from an EMBL/GenBank/DDBJ whole genome shotgun (WGS) entry which is preliminary data.</text>
</comment>
<name>A0AAW2L1N2_SESRA</name>
<dbReference type="PANTHER" id="PTHR31973">
    <property type="entry name" value="POLYPROTEIN, PUTATIVE-RELATED"/>
    <property type="match status" value="1"/>
</dbReference>
<dbReference type="GO" id="GO:0008270">
    <property type="term" value="F:zinc ion binding"/>
    <property type="evidence" value="ECO:0007669"/>
    <property type="project" value="UniProtKB-KW"/>
</dbReference>
<organism evidence="7">
    <name type="scientific">Sesamum radiatum</name>
    <name type="common">Black benniseed</name>
    <dbReference type="NCBI Taxonomy" id="300843"/>
    <lineage>
        <taxon>Eukaryota</taxon>
        <taxon>Viridiplantae</taxon>
        <taxon>Streptophyta</taxon>
        <taxon>Embryophyta</taxon>
        <taxon>Tracheophyta</taxon>
        <taxon>Spermatophyta</taxon>
        <taxon>Magnoliopsida</taxon>
        <taxon>eudicotyledons</taxon>
        <taxon>Gunneridae</taxon>
        <taxon>Pentapetalae</taxon>
        <taxon>asterids</taxon>
        <taxon>lamiids</taxon>
        <taxon>Lamiales</taxon>
        <taxon>Pedaliaceae</taxon>
        <taxon>Sesamum</taxon>
    </lineage>
</organism>
<feature type="compositionally biased region" description="Basic and acidic residues" evidence="5">
    <location>
        <begin position="105"/>
        <end position="118"/>
    </location>
</feature>
<accession>A0AAW2L1N2</accession>
<keyword evidence="2 4" id="KW-0863">Zinc-finger</keyword>
<evidence type="ECO:0000313" key="7">
    <source>
        <dbReference type="EMBL" id="KAL0313187.1"/>
    </source>
</evidence>
<evidence type="ECO:0000259" key="6">
    <source>
        <dbReference type="PROSITE" id="PS50966"/>
    </source>
</evidence>
<evidence type="ECO:0000256" key="3">
    <source>
        <dbReference type="ARBA" id="ARBA00022833"/>
    </source>
</evidence>
<dbReference type="Pfam" id="PF04434">
    <property type="entry name" value="SWIM"/>
    <property type="match status" value="1"/>
</dbReference>